<name>A0A9Q4P9L0_BACFG</name>
<evidence type="ECO:0008006" key="3">
    <source>
        <dbReference type="Google" id="ProtNLM"/>
    </source>
</evidence>
<dbReference type="PANTHER" id="PTHR43190:SF3">
    <property type="entry name" value="N-ACETYL-D-GLUCOSAMINE KINASE"/>
    <property type="match status" value="1"/>
</dbReference>
<dbReference type="Gene3D" id="3.30.420.40">
    <property type="match status" value="2"/>
</dbReference>
<proteinExistence type="predicted"/>
<sequence length="282" mass="31732">MKLIAESGSTRTEWALVEDNHLVQRVFTEGLTPFFQTRREISRSVRLGLPESFFKKKLDQVYYYGAGCSSYEKKNILGASLVAQFKTPIQVESDLLAAARGLFKCESGIACILGTGSNSCFYDGKIVVKNVKAAGYILGDEGSGAVLGKLFLADLLKGLAPKELASEFHEKFRISANDVMESVYNLPFPNRFLGTIAYFLGDYMDNEYVYNLLTNNLRSFFNRSVCQYDYMNYPIRFVGSLAYAYSDTLRKVAREFGVEIDVIEETPMNGLIEFHSMNIEEP</sequence>
<dbReference type="EMBL" id="JAPTZU010000004">
    <property type="protein sequence ID" value="MCZ2687788.1"/>
    <property type="molecule type" value="Genomic_DNA"/>
</dbReference>
<dbReference type="Proteomes" id="UP001079672">
    <property type="component" value="Unassembled WGS sequence"/>
</dbReference>
<dbReference type="RefSeq" id="WP_269107248.1">
    <property type="nucleotide sequence ID" value="NZ_JAPTZU010000004.1"/>
</dbReference>
<dbReference type="PANTHER" id="PTHR43190">
    <property type="entry name" value="N-ACETYL-D-GLUCOSAMINE KINASE"/>
    <property type="match status" value="1"/>
</dbReference>
<protein>
    <recommendedName>
        <fullName evidence="3">BadF/BadG/BcrA/BcrD ATPase family protein</fullName>
    </recommendedName>
</protein>
<dbReference type="SUPFAM" id="SSF53067">
    <property type="entry name" value="Actin-like ATPase domain"/>
    <property type="match status" value="2"/>
</dbReference>
<evidence type="ECO:0000313" key="1">
    <source>
        <dbReference type="EMBL" id="MCZ2687788.1"/>
    </source>
</evidence>
<reference evidence="1" key="1">
    <citation type="submission" date="2022-12" db="EMBL/GenBank/DDBJ databases">
        <title>Development of a Multilocus Sequence Typing Scheme for Bacteroides fragilis Based on Whole Genome Sequencing Data and Clinical Application.</title>
        <authorList>
            <person name="Nielsen F.D."/>
            <person name="Justesen U.S."/>
        </authorList>
    </citation>
    <scope>NUCLEOTIDE SEQUENCE</scope>
    <source>
        <strain evidence="1">BF_AM_ODE_DK_2015_4</strain>
    </source>
</reference>
<dbReference type="InterPro" id="IPR043129">
    <property type="entry name" value="ATPase_NBD"/>
</dbReference>
<comment type="caution">
    <text evidence="1">The sequence shown here is derived from an EMBL/GenBank/DDBJ whole genome shotgun (WGS) entry which is preliminary data.</text>
</comment>
<gene>
    <name evidence="1" type="ORF">O1433_09780</name>
</gene>
<dbReference type="CDD" id="cd24079">
    <property type="entry name" value="ASKHA_NBD_PG1100-like"/>
    <property type="match status" value="1"/>
</dbReference>
<dbReference type="AlphaFoldDB" id="A0A9Q4P9L0"/>
<evidence type="ECO:0000313" key="2">
    <source>
        <dbReference type="Proteomes" id="UP001079672"/>
    </source>
</evidence>
<organism evidence="1 2">
    <name type="scientific">Bacteroides fragilis</name>
    <dbReference type="NCBI Taxonomy" id="817"/>
    <lineage>
        <taxon>Bacteria</taxon>
        <taxon>Pseudomonadati</taxon>
        <taxon>Bacteroidota</taxon>
        <taxon>Bacteroidia</taxon>
        <taxon>Bacteroidales</taxon>
        <taxon>Bacteroidaceae</taxon>
        <taxon>Bacteroides</taxon>
    </lineage>
</organism>
<accession>A0A9Q4P9L0</accession>
<dbReference type="Gene3D" id="1.10.720.160">
    <property type="match status" value="1"/>
</dbReference>
<dbReference type="InterPro" id="IPR052519">
    <property type="entry name" value="Euk-type_GlcNAc_Kinase"/>
</dbReference>